<keyword evidence="1" id="KW-0472">Membrane</keyword>
<accession>A0ABS6JLW8</accession>
<keyword evidence="3" id="KW-1185">Reference proteome</keyword>
<gene>
    <name evidence="2" type="ORF">KS419_23240</name>
</gene>
<organism evidence="2 3">
    <name type="scientific">Evansella tamaricis</name>
    <dbReference type="NCBI Taxonomy" id="2069301"/>
    <lineage>
        <taxon>Bacteria</taxon>
        <taxon>Bacillati</taxon>
        <taxon>Bacillota</taxon>
        <taxon>Bacilli</taxon>
        <taxon>Bacillales</taxon>
        <taxon>Bacillaceae</taxon>
        <taxon>Evansella</taxon>
    </lineage>
</organism>
<evidence type="ECO:0000256" key="1">
    <source>
        <dbReference type="SAM" id="Phobius"/>
    </source>
</evidence>
<feature type="transmembrane region" description="Helical" evidence="1">
    <location>
        <begin position="6"/>
        <end position="26"/>
    </location>
</feature>
<comment type="caution">
    <text evidence="2">The sequence shown here is derived from an EMBL/GenBank/DDBJ whole genome shotgun (WGS) entry which is preliminary data.</text>
</comment>
<keyword evidence="1" id="KW-0812">Transmembrane</keyword>
<reference evidence="2 3" key="1">
    <citation type="submission" date="2021-06" db="EMBL/GenBank/DDBJ databases">
        <title>Bacillus sp. RD4P76, an endophyte from a halophyte.</title>
        <authorList>
            <person name="Sun J.-Q."/>
        </authorList>
    </citation>
    <scope>NUCLEOTIDE SEQUENCE [LARGE SCALE GENOMIC DNA]</scope>
    <source>
        <strain evidence="2 3">CGMCC 1.15917</strain>
    </source>
</reference>
<sequence>MKKQLFVLFPVTLMCMGIWIMVFLSFSSENTSPSQKSEGNIYDLKDDEVSIIVDDNYRNGKSEFDSKESSDLQDKYYEEGKNLVPNAIYPGDFDEIAPNKIISIDKLLELVLDE</sequence>
<name>A0ABS6JLW8_9BACI</name>
<evidence type="ECO:0000313" key="3">
    <source>
        <dbReference type="Proteomes" id="UP000784880"/>
    </source>
</evidence>
<dbReference type="Proteomes" id="UP000784880">
    <property type="component" value="Unassembled WGS sequence"/>
</dbReference>
<protein>
    <submittedName>
        <fullName evidence="2">Uncharacterized protein</fullName>
    </submittedName>
</protein>
<dbReference type="EMBL" id="JAHQCS010000183">
    <property type="protein sequence ID" value="MBU9714664.1"/>
    <property type="molecule type" value="Genomic_DNA"/>
</dbReference>
<keyword evidence="1" id="KW-1133">Transmembrane helix</keyword>
<evidence type="ECO:0000313" key="2">
    <source>
        <dbReference type="EMBL" id="MBU9714664.1"/>
    </source>
</evidence>
<proteinExistence type="predicted"/>
<dbReference type="RefSeq" id="WP_217069423.1">
    <property type="nucleotide sequence ID" value="NZ_JAHQCS010000183.1"/>
</dbReference>